<dbReference type="RefSeq" id="WP_109680139.1">
    <property type="nucleotide sequence ID" value="NZ_CP086615.1"/>
</dbReference>
<sequence>MVAACGRRLLKPLRSGHFTRLHLRELSQASVDLYLGDLERLGVIERDVGERFRFLVPLPVA</sequence>
<evidence type="ECO:0000313" key="2">
    <source>
        <dbReference type="Proteomes" id="UP000245474"/>
    </source>
</evidence>
<gene>
    <name evidence="1" type="ORF">DEM34_17595</name>
</gene>
<dbReference type="EMBL" id="QFFI01000044">
    <property type="protein sequence ID" value="PWG61195.1"/>
    <property type="molecule type" value="Genomic_DNA"/>
</dbReference>
<name>A0A2U2MWF3_9GAMM</name>
<keyword evidence="2" id="KW-1185">Reference proteome</keyword>
<dbReference type="AlphaFoldDB" id="A0A2U2MWF3"/>
<organism evidence="1 2">
    <name type="scientific">Sediminicurvatus halobius</name>
    <dbReference type="NCBI Taxonomy" id="2182432"/>
    <lineage>
        <taxon>Bacteria</taxon>
        <taxon>Pseudomonadati</taxon>
        <taxon>Pseudomonadota</taxon>
        <taxon>Gammaproteobacteria</taxon>
        <taxon>Chromatiales</taxon>
        <taxon>Ectothiorhodospiraceae</taxon>
        <taxon>Sediminicurvatus</taxon>
    </lineage>
</organism>
<dbReference type="Proteomes" id="UP000245474">
    <property type="component" value="Unassembled WGS sequence"/>
</dbReference>
<protein>
    <submittedName>
        <fullName evidence="1">Uncharacterized protein</fullName>
    </submittedName>
</protein>
<comment type="caution">
    <text evidence="1">The sequence shown here is derived from an EMBL/GenBank/DDBJ whole genome shotgun (WGS) entry which is preliminary data.</text>
</comment>
<evidence type="ECO:0000313" key="1">
    <source>
        <dbReference type="EMBL" id="PWG61195.1"/>
    </source>
</evidence>
<accession>A0A2U2MWF3</accession>
<dbReference type="OrthoDB" id="5298444at2"/>
<reference evidence="1 2" key="1">
    <citation type="submission" date="2018-05" db="EMBL/GenBank/DDBJ databases">
        <title>Spiribacter halobius sp. nov., a moderately halophilic bacterium isolated from marine solar saltern.</title>
        <authorList>
            <person name="Zheng W.-S."/>
            <person name="Lu D.-C."/>
            <person name="Du Z.-J."/>
        </authorList>
    </citation>
    <scope>NUCLEOTIDE SEQUENCE [LARGE SCALE GENOMIC DNA]</scope>
    <source>
        <strain evidence="1 2">E85</strain>
    </source>
</reference>
<proteinExistence type="predicted"/>